<name>A0ABW1J1C8_9PSEU</name>
<feature type="region of interest" description="Disordered" evidence="2">
    <location>
        <begin position="1"/>
        <end position="44"/>
    </location>
</feature>
<dbReference type="CDD" id="cd07828">
    <property type="entry name" value="lipocalin_heme-bd-THAP4-like"/>
    <property type="match status" value="1"/>
</dbReference>
<comment type="function">
    <text evidence="1">Heme-binding protein able to scavenge peroxynitrite and to protect free L-tyrosine against peroxynitrite-mediated nitration, by acting as a peroxynitrite isomerase that converts peroxynitrite to nitrate. Therefore, this protein likely plays a role in peroxynitrite sensing and in the detoxification of reactive nitrogen and oxygen species (RNS and ROS, respectively). Is able to bind nitric oxide (NO) in vitro, but may act as a sensor of peroxynitrite levels in vivo.</text>
</comment>
<keyword evidence="1" id="KW-0349">Heme</keyword>
<dbReference type="Gene3D" id="2.40.128.20">
    <property type="match status" value="1"/>
</dbReference>
<proteinExistence type="inferred from homology"/>
<dbReference type="EC" id="5.99.-.-" evidence="1"/>
<accession>A0ABW1J1C8</accession>
<feature type="binding site" description="axial binding residue" evidence="1">
    <location>
        <position position="198"/>
    </location>
    <ligand>
        <name>heme b</name>
        <dbReference type="ChEBI" id="CHEBI:60344"/>
    </ligand>
    <ligandPart>
        <name>Fe</name>
        <dbReference type="ChEBI" id="CHEBI:18248"/>
    </ligandPart>
</feature>
<comment type="domain">
    <text evidence="1">Forms a 10-stranded antiparallel beta-barrel structure able to accommodate a hydrophobic ligand in its interior. In fact, this fold hosts the heme group, which is located in a wide surface cleft.</text>
</comment>
<comment type="caution">
    <text evidence="4">The sequence shown here is derived from an EMBL/GenBank/DDBJ whole genome shotgun (WGS) entry which is preliminary data.</text>
</comment>
<feature type="domain" description="THAP4-like heme-binding" evidence="3">
    <location>
        <begin position="52"/>
        <end position="205"/>
    </location>
</feature>
<dbReference type="InterPro" id="IPR045165">
    <property type="entry name" value="Nitrobindin"/>
</dbReference>
<dbReference type="InterPro" id="IPR014878">
    <property type="entry name" value="THAP4-like_heme-bd"/>
</dbReference>
<feature type="binding site" evidence="1">
    <location>
        <position position="72"/>
    </location>
    <ligand>
        <name>heme b</name>
        <dbReference type="ChEBI" id="CHEBI:60344"/>
    </ligand>
</feature>
<comment type="similarity">
    <text evidence="1">Belongs to the nitrobindin family.</text>
</comment>
<dbReference type="Pfam" id="PF08768">
    <property type="entry name" value="THAP4_heme-bd"/>
    <property type="match status" value="1"/>
</dbReference>
<comment type="catalytic activity">
    <reaction evidence="1">
        <text>peroxynitrite = nitrate</text>
        <dbReference type="Rhea" id="RHEA:63116"/>
        <dbReference type="ChEBI" id="CHEBI:17632"/>
        <dbReference type="ChEBI" id="CHEBI:25941"/>
    </reaction>
</comment>
<reference evidence="5" key="1">
    <citation type="journal article" date="2019" name="Int. J. Syst. Evol. Microbiol.">
        <title>The Global Catalogue of Microorganisms (GCM) 10K type strain sequencing project: providing services to taxonomists for standard genome sequencing and annotation.</title>
        <authorList>
            <consortium name="The Broad Institute Genomics Platform"/>
            <consortium name="The Broad Institute Genome Sequencing Center for Infectious Disease"/>
            <person name="Wu L."/>
            <person name="Ma J."/>
        </authorList>
    </citation>
    <scope>NUCLEOTIDE SEQUENCE [LARGE SCALE GENOMIC DNA]</scope>
    <source>
        <strain evidence="5">CCM 8391</strain>
    </source>
</reference>
<evidence type="ECO:0000256" key="2">
    <source>
        <dbReference type="SAM" id="MobiDB-lite"/>
    </source>
</evidence>
<evidence type="ECO:0000259" key="3">
    <source>
        <dbReference type="Pfam" id="PF08768"/>
    </source>
</evidence>
<sequence length="208" mass="22858">MTDKGEQLHGTVSGPTNAAPDSAQRNRPGWDDLPVPDDTANLREGPDLHEQCLSLLPLVGVWRGTGEVVYPTIDGPFQFGQQLIFAHDGRPFLSYEAKAWLLGPDGEVLRPAARETGFWRPQPDGTLEVMIVHATGIMDLYYGRTRNLTSWEIETDAVVRTASAKEVVGSHRLYGIVDGGDLAYVDERAMMGEPLQPHLSARLRRVAG</sequence>
<evidence type="ECO:0000256" key="1">
    <source>
        <dbReference type="HAMAP-Rule" id="MF_01297"/>
    </source>
</evidence>
<dbReference type="InterPro" id="IPR022939">
    <property type="entry name" value="Nb(III)_bact/plant"/>
</dbReference>
<comment type="pathway">
    <text evidence="1">Nitrogen metabolism.</text>
</comment>
<dbReference type="SUPFAM" id="SSF50814">
    <property type="entry name" value="Lipocalins"/>
    <property type="match status" value="1"/>
</dbReference>
<dbReference type="InterPro" id="IPR012674">
    <property type="entry name" value="Calycin"/>
</dbReference>
<dbReference type="Proteomes" id="UP001596302">
    <property type="component" value="Unassembled WGS sequence"/>
</dbReference>
<evidence type="ECO:0000313" key="4">
    <source>
        <dbReference type="EMBL" id="MFC5994502.1"/>
    </source>
</evidence>
<dbReference type="EMBL" id="JBHSQW010000023">
    <property type="protein sequence ID" value="MFC5994502.1"/>
    <property type="molecule type" value="Genomic_DNA"/>
</dbReference>
<dbReference type="RefSeq" id="WP_379584532.1">
    <property type="nucleotide sequence ID" value="NZ_JBHSQW010000023.1"/>
</dbReference>
<keyword evidence="1" id="KW-0479">Metal-binding</keyword>
<keyword evidence="1" id="KW-0408">Iron</keyword>
<dbReference type="PANTHER" id="PTHR15854:SF4">
    <property type="entry name" value="PEROXYNITRITE ISOMERASE THAP4"/>
    <property type="match status" value="1"/>
</dbReference>
<feature type="binding site" evidence="1">
    <location>
        <position position="165"/>
    </location>
    <ligand>
        <name>heme b</name>
        <dbReference type="ChEBI" id="CHEBI:60344"/>
    </ligand>
</feature>
<feature type="short sequence motif" description="GXWXGXG" evidence="1">
    <location>
        <begin position="60"/>
        <end position="66"/>
    </location>
</feature>
<protein>
    <recommendedName>
        <fullName evidence="1">Peroxynitrite isomerase</fullName>
        <ecNumber evidence="1">5.99.-.-</ecNumber>
    </recommendedName>
    <alternativeName>
        <fullName evidence="1">Ferric nitrobindin</fullName>
        <shortName evidence="1">Nb(III)</shortName>
    </alternativeName>
</protein>
<dbReference type="HAMAP" id="MF_01297">
    <property type="entry name" value="nitrobindin"/>
    <property type="match status" value="1"/>
</dbReference>
<evidence type="ECO:0000313" key="5">
    <source>
        <dbReference type="Proteomes" id="UP001596302"/>
    </source>
</evidence>
<gene>
    <name evidence="4" type="ORF">ACFQE5_09800</name>
</gene>
<dbReference type="PANTHER" id="PTHR15854">
    <property type="entry name" value="THAP4 PROTEIN"/>
    <property type="match status" value="1"/>
</dbReference>
<organism evidence="4 5">
    <name type="scientific">Pseudonocardia hispaniensis</name>
    <dbReference type="NCBI Taxonomy" id="904933"/>
    <lineage>
        <taxon>Bacteria</taxon>
        <taxon>Bacillati</taxon>
        <taxon>Actinomycetota</taxon>
        <taxon>Actinomycetes</taxon>
        <taxon>Pseudonocardiales</taxon>
        <taxon>Pseudonocardiaceae</taxon>
        <taxon>Pseudonocardia</taxon>
    </lineage>
</organism>
<keyword evidence="5" id="KW-1185">Reference proteome</keyword>
<keyword evidence="1" id="KW-0413">Isomerase</keyword>
<comment type="cofactor">
    <cofactor evidence="1">
        <name>heme b</name>
        <dbReference type="ChEBI" id="CHEBI:60344"/>
    </cofactor>
    <text evidence="1">Binds 1 heme b group per subunit, that coordinates a highly solvent-exposed Fe(III) atom.</text>
</comment>